<accession>A0ABW0SD73</accession>
<comment type="caution">
    <text evidence="1">The sequence shown here is derived from an EMBL/GenBank/DDBJ whole genome shotgun (WGS) entry which is preliminary data.</text>
</comment>
<dbReference type="PANTHER" id="PTHR12042">
    <property type="entry name" value="LACTOSYLCERAMIDE 4-ALPHA-GALACTOSYLTRANSFERASE ALPHA- 1,4-GALACTOSYLTRANSFERASE"/>
    <property type="match status" value="1"/>
</dbReference>
<keyword evidence="2" id="KW-1185">Reference proteome</keyword>
<proteinExistence type="predicted"/>
<sequence>MTLPSLASFWHGGPLAAIEMASLHSFVALGHPVTVYSHAPIANLPGAVEWRDADEILPTDKVAVHRKHGSSALHSNFFRYAMFRKTEHLWVDLDIVALRPLAFEGGHVFGYETPASVNGAVLRLPKDSPALELLSRLGPHTRGVAPHIKGLRRLKYWVRTFGRGYPIDEWVWGSAGPRALTTYLTQTGEIRHARPVEAFYPIGVNEHQRLLEPGLTPESFGPETYAVHLWASRLRKTLAERHGGAIPPDSFTGRVVERARKDGFDA</sequence>
<evidence type="ECO:0000313" key="2">
    <source>
        <dbReference type="Proteomes" id="UP001596056"/>
    </source>
</evidence>
<dbReference type="InterPro" id="IPR051981">
    <property type="entry name" value="Glycosyltransf_32"/>
</dbReference>
<name>A0ABW0SD73_9RHOB</name>
<evidence type="ECO:0000313" key="1">
    <source>
        <dbReference type="EMBL" id="MFC5566789.1"/>
    </source>
</evidence>
<dbReference type="EMBL" id="JBHSNA010000007">
    <property type="protein sequence ID" value="MFC5566789.1"/>
    <property type="molecule type" value="Genomic_DNA"/>
</dbReference>
<protein>
    <recommendedName>
        <fullName evidence="3">Alpha 1,4-glycosyltransferase domain-containing protein</fullName>
    </recommendedName>
</protein>
<dbReference type="Proteomes" id="UP001596056">
    <property type="component" value="Unassembled WGS sequence"/>
</dbReference>
<dbReference type="RefSeq" id="WP_209841267.1">
    <property type="nucleotide sequence ID" value="NZ_JAGGJP010000010.1"/>
</dbReference>
<evidence type="ECO:0008006" key="3">
    <source>
        <dbReference type="Google" id="ProtNLM"/>
    </source>
</evidence>
<reference evidence="2" key="1">
    <citation type="journal article" date="2019" name="Int. J. Syst. Evol. Microbiol.">
        <title>The Global Catalogue of Microorganisms (GCM) 10K type strain sequencing project: providing services to taxonomists for standard genome sequencing and annotation.</title>
        <authorList>
            <consortium name="The Broad Institute Genomics Platform"/>
            <consortium name="The Broad Institute Genome Sequencing Center for Infectious Disease"/>
            <person name="Wu L."/>
            <person name="Ma J."/>
        </authorList>
    </citation>
    <scope>NUCLEOTIDE SEQUENCE [LARGE SCALE GENOMIC DNA]</scope>
    <source>
        <strain evidence="2">KACC 11588</strain>
    </source>
</reference>
<organism evidence="1 2">
    <name type="scientific">Rubellimicrobium aerolatum</name>
    <dbReference type="NCBI Taxonomy" id="490979"/>
    <lineage>
        <taxon>Bacteria</taxon>
        <taxon>Pseudomonadati</taxon>
        <taxon>Pseudomonadota</taxon>
        <taxon>Alphaproteobacteria</taxon>
        <taxon>Rhodobacterales</taxon>
        <taxon>Roseobacteraceae</taxon>
        <taxon>Rubellimicrobium</taxon>
    </lineage>
</organism>
<gene>
    <name evidence="1" type="ORF">ACFPOC_10230</name>
</gene>
<dbReference type="PANTHER" id="PTHR12042:SF21">
    <property type="entry name" value="ALPHA1,4-GALACTOSYLTRANSFERASE 1-RELATED"/>
    <property type="match status" value="1"/>
</dbReference>